<gene>
    <name evidence="1" type="ORF">A2983_03905</name>
</gene>
<dbReference type="Proteomes" id="UP000177040">
    <property type="component" value="Unassembled WGS sequence"/>
</dbReference>
<evidence type="ECO:0000313" key="2">
    <source>
        <dbReference type="Proteomes" id="UP000177040"/>
    </source>
</evidence>
<proteinExistence type="predicted"/>
<reference evidence="1 2" key="1">
    <citation type="journal article" date="2016" name="Nat. Commun.">
        <title>Thousands of microbial genomes shed light on interconnected biogeochemical processes in an aquifer system.</title>
        <authorList>
            <person name="Anantharaman K."/>
            <person name="Brown C.T."/>
            <person name="Hug L.A."/>
            <person name="Sharon I."/>
            <person name="Castelle C.J."/>
            <person name="Probst A.J."/>
            <person name="Thomas B.C."/>
            <person name="Singh A."/>
            <person name="Wilkins M.J."/>
            <person name="Karaoz U."/>
            <person name="Brodie E.L."/>
            <person name="Williams K.H."/>
            <person name="Hubbard S.S."/>
            <person name="Banfield J.F."/>
        </authorList>
    </citation>
    <scope>NUCLEOTIDE SEQUENCE [LARGE SCALE GENOMIC DNA]</scope>
</reference>
<evidence type="ECO:0008006" key="3">
    <source>
        <dbReference type="Google" id="ProtNLM"/>
    </source>
</evidence>
<name>A0A1F6N198_9BACT</name>
<protein>
    <recommendedName>
        <fullName evidence="3">YtxH domain-containing protein</fullName>
    </recommendedName>
</protein>
<dbReference type="EMBL" id="MFQH01000023">
    <property type="protein sequence ID" value="OGH77756.1"/>
    <property type="molecule type" value="Genomic_DNA"/>
</dbReference>
<organism evidence="1 2">
    <name type="scientific">Candidatus Magasanikbacteria bacterium RIFCSPLOWO2_01_FULL_40_15</name>
    <dbReference type="NCBI Taxonomy" id="1798686"/>
    <lineage>
        <taxon>Bacteria</taxon>
        <taxon>Candidatus Magasanikiibacteriota</taxon>
    </lineage>
</organism>
<evidence type="ECO:0000313" key="1">
    <source>
        <dbReference type="EMBL" id="OGH77756.1"/>
    </source>
</evidence>
<sequence length="102" mass="11386">MGNFKRGIFLGGLLGAGLAWLSVTKEGKAMRDQAMEHGVKVYERVKRELPKTAAWKKMTKSDFAKVVQKIADDYSAEFGLAKKITNTVVALVVSQWNKLKKE</sequence>
<accession>A0A1F6N198</accession>
<dbReference type="AlphaFoldDB" id="A0A1F6N198"/>
<comment type="caution">
    <text evidence="1">The sequence shown here is derived from an EMBL/GenBank/DDBJ whole genome shotgun (WGS) entry which is preliminary data.</text>
</comment>